<dbReference type="InterPro" id="IPR029032">
    <property type="entry name" value="AhpD-like"/>
</dbReference>
<dbReference type="RefSeq" id="WP_273740546.1">
    <property type="nucleotide sequence ID" value="NZ_JAQIVI010000413.1"/>
</dbReference>
<accession>A0ABD5SX79</accession>
<dbReference type="InterPro" id="IPR003779">
    <property type="entry name" value="CMD-like"/>
</dbReference>
<gene>
    <name evidence="2" type="ORF">ACFQE6_22620</name>
</gene>
<dbReference type="Proteomes" id="UP001596383">
    <property type="component" value="Unassembled WGS sequence"/>
</dbReference>
<keyword evidence="3" id="KW-1185">Reference proteome</keyword>
<reference evidence="2 3" key="1">
    <citation type="journal article" date="2019" name="Int. J. Syst. Evol. Microbiol.">
        <title>The Global Catalogue of Microorganisms (GCM) 10K type strain sequencing project: providing services to taxonomists for standard genome sequencing and annotation.</title>
        <authorList>
            <consortium name="The Broad Institute Genomics Platform"/>
            <consortium name="The Broad Institute Genome Sequencing Center for Infectious Disease"/>
            <person name="Wu L."/>
            <person name="Ma J."/>
        </authorList>
    </citation>
    <scope>NUCLEOTIDE SEQUENCE [LARGE SCALE GENOMIC DNA]</scope>
    <source>
        <strain evidence="2 3">LMG 29247</strain>
    </source>
</reference>
<evidence type="ECO:0000313" key="3">
    <source>
        <dbReference type="Proteomes" id="UP001596383"/>
    </source>
</evidence>
<dbReference type="SUPFAM" id="SSF69118">
    <property type="entry name" value="AhpD-like"/>
    <property type="match status" value="1"/>
</dbReference>
<dbReference type="AlphaFoldDB" id="A0ABD5SX79"/>
<dbReference type="PANTHER" id="PTHR34846:SF11">
    <property type="entry name" value="4-CARBOXYMUCONOLACTONE DECARBOXYLASE FAMILY PROTEIN (AFU_ORTHOLOGUE AFUA_6G11590)"/>
    <property type="match status" value="1"/>
</dbReference>
<evidence type="ECO:0000259" key="1">
    <source>
        <dbReference type="Pfam" id="PF02627"/>
    </source>
</evidence>
<feature type="domain" description="Carboxymuconolactone decarboxylase-like" evidence="1">
    <location>
        <begin position="47"/>
        <end position="120"/>
    </location>
</feature>
<comment type="caution">
    <text evidence="2">The sequence shown here is derived from an EMBL/GenBank/DDBJ whole genome shotgun (WGS) entry which is preliminary data.</text>
</comment>
<proteinExistence type="predicted"/>
<dbReference type="EMBL" id="JBHSWV010000413">
    <property type="protein sequence ID" value="MFC6767680.1"/>
    <property type="molecule type" value="Genomic_DNA"/>
</dbReference>
<dbReference type="Pfam" id="PF02627">
    <property type="entry name" value="CMD"/>
    <property type="match status" value="1"/>
</dbReference>
<organism evidence="2 3">
    <name type="scientific">Natrinema soli</name>
    <dbReference type="NCBI Taxonomy" id="1930624"/>
    <lineage>
        <taxon>Archaea</taxon>
        <taxon>Methanobacteriati</taxon>
        <taxon>Methanobacteriota</taxon>
        <taxon>Stenosarchaea group</taxon>
        <taxon>Halobacteria</taxon>
        <taxon>Halobacteriales</taxon>
        <taxon>Natrialbaceae</taxon>
        <taxon>Natrinema</taxon>
    </lineage>
</organism>
<dbReference type="Gene3D" id="1.20.1290.10">
    <property type="entry name" value="AhpD-like"/>
    <property type="match status" value="1"/>
</dbReference>
<protein>
    <submittedName>
        <fullName evidence="2">Carboxymuconolactone decarboxylase family protein</fullName>
    </submittedName>
</protein>
<name>A0ABD5SX79_9EURY</name>
<evidence type="ECO:0000313" key="2">
    <source>
        <dbReference type="EMBL" id="MFC6767680.1"/>
    </source>
</evidence>
<dbReference type="PANTHER" id="PTHR34846">
    <property type="entry name" value="4-CARBOXYMUCONOLACTONE DECARBOXYLASE FAMILY PROTEIN (AFU_ORTHOLOGUE AFUA_6G11590)"/>
    <property type="match status" value="1"/>
</dbReference>
<sequence length="185" mass="20423">MSNEGTSRVPYITAKEQLSDDWHDHYDRIAASRGHVRGPFSVLMNSPAVATEIADVGTYVRFEGTLPGTVRELAIITTARELDCAYEWAIHEPLARDEGVADDTIDIVATRESTAPLPAVDALVVRYGRALFRENEVPESLVRSARDRFGVEGVTELTVTFGYYSMLACVLNAFAVDPGESLEQW</sequence>